<evidence type="ECO:0000256" key="1">
    <source>
        <dbReference type="SAM" id="MobiDB-lite"/>
    </source>
</evidence>
<dbReference type="AlphaFoldDB" id="A0A8J9SF86"/>
<gene>
    <name evidence="2" type="ORF">PTTT1_LOCUS6769</name>
</gene>
<feature type="region of interest" description="Disordered" evidence="1">
    <location>
        <begin position="1"/>
        <end position="36"/>
    </location>
</feature>
<accession>A0A8J9SF86</accession>
<organism evidence="2">
    <name type="scientific">Phaeodactylum tricornutum</name>
    <name type="common">Diatom</name>
    <dbReference type="NCBI Taxonomy" id="2850"/>
    <lineage>
        <taxon>Eukaryota</taxon>
        <taxon>Sar</taxon>
        <taxon>Stramenopiles</taxon>
        <taxon>Ochrophyta</taxon>
        <taxon>Bacillariophyta</taxon>
        <taxon>Bacillariophyceae</taxon>
        <taxon>Bacillariophycidae</taxon>
        <taxon>Naviculales</taxon>
        <taxon>Phaeodactylaceae</taxon>
        <taxon>Phaeodactylum</taxon>
    </lineage>
</organism>
<sequence length="493" mass="54488">MESGTPSAGNPSESSHIRPRIRSTRSNYSHATSIKATDKAISSQINVALQRHVPESKTATNLNSDKYSTATSQASIPKSILKAPKFSGKQAFVGVTHYEESPQSCRIPIPGPPIVQEVVVERPRHKSSLVESSSVTGTNATKNFVARTTPVTAVEQIHPFSKFPTAVEGFVPRSETLPSDVEQQLRRKLSETHIGQVDDKAERLCLGGEVTGTKNVTLEQHTEEEGYGEPLVFSSLADLMEAAGTLPDPHDQSPPSVIEADLSFACMDPETYQEEKQQELQQHYEIFLGYGPIEDLNLQSDQDKENSEDDEASDGGLWDILGDNEEGMDETTSIPAVEPRIFLDFWNMLSQWITPQAVEYVRFLQQQSRLGETFRAHADPRDDVSASRCAGLMAVLQMHVPRMLQELGQSPALLRLMHQRLADLLRTWDFCRPSPKLDTAKSRALTCILLETVLVRDDLTQVPDSCEAIGLSLAEYKYLSKSAIVNFGTPDAP</sequence>
<feature type="compositionally biased region" description="Polar residues" evidence="1">
    <location>
        <begin position="1"/>
        <end position="14"/>
    </location>
</feature>
<feature type="compositionally biased region" description="Polar residues" evidence="1">
    <location>
        <begin position="24"/>
        <end position="36"/>
    </location>
</feature>
<name>A0A8J9SF86_PHATR</name>
<reference evidence="2" key="1">
    <citation type="submission" date="2022-02" db="EMBL/GenBank/DDBJ databases">
        <authorList>
            <person name="Giguere J D."/>
        </authorList>
    </citation>
    <scope>NUCLEOTIDE SEQUENCE</scope>
    <source>
        <strain evidence="2">CCAP 1055/1</strain>
    </source>
</reference>
<dbReference type="EMBL" id="OU594951">
    <property type="protein sequence ID" value="CAG9278390.1"/>
    <property type="molecule type" value="Genomic_DNA"/>
</dbReference>
<evidence type="ECO:0000313" key="2">
    <source>
        <dbReference type="EMBL" id="CAG9278390.1"/>
    </source>
</evidence>
<dbReference type="Proteomes" id="UP000836788">
    <property type="component" value="Chromosome 10"/>
</dbReference>
<proteinExistence type="predicted"/>
<protein>
    <submittedName>
        <fullName evidence="2">Uncharacterized protein</fullName>
    </submittedName>
</protein>